<proteinExistence type="predicted"/>
<keyword evidence="8" id="KW-0067">ATP-binding</keyword>
<dbReference type="EMBL" id="AECZ01000037">
    <property type="protein sequence ID" value="EFL49650.1"/>
    <property type="molecule type" value="Genomic_DNA"/>
</dbReference>
<dbReference type="PRINTS" id="PR00344">
    <property type="entry name" value="BCTRLSENSOR"/>
</dbReference>
<comment type="caution">
    <text evidence="12">The sequence shown here is derived from an EMBL/GenBank/DDBJ whole genome shotgun (WGS) entry which is preliminary data.</text>
</comment>
<evidence type="ECO:0000259" key="10">
    <source>
        <dbReference type="PROSITE" id="PS50109"/>
    </source>
</evidence>
<reference evidence="12 13" key="1">
    <citation type="submission" date="2010-08" db="EMBL/GenBank/DDBJ databases">
        <title>The draft genome of Desulfovibrio fructosovorans JJ.</title>
        <authorList>
            <consortium name="US DOE Joint Genome Institute (JGI-PGF)"/>
            <person name="Lucas S."/>
            <person name="Copeland A."/>
            <person name="Lapidus A."/>
            <person name="Cheng J.-F."/>
            <person name="Bruce D."/>
            <person name="Goodwin L."/>
            <person name="Pitluck S."/>
            <person name="Land M.L."/>
            <person name="Hauser L."/>
            <person name="Chang Y.-J."/>
            <person name="Jeffries C."/>
            <person name="Wall J.D."/>
            <person name="Stahl D.A."/>
            <person name="Arkin A.P."/>
            <person name="Dehal P."/>
            <person name="Stolyar S.M."/>
            <person name="Hazen T.C."/>
            <person name="Woyke T.J."/>
        </authorList>
    </citation>
    <scope>NUCLEOTIDE SEQUENCE [LARGE SCALE GENOMIC DNA]</scope>
    <source>
        <strain evidence="12 13">JJ</strain>
    </source>
</reference>
<gene>
    <name evidence="12" type="ORF">DesfrDRAFT_3640</name>
</gene>
<evidence type="ECO:0000256" key="4">
    <source>
        <dbReference type="ARBA" id="ARBA00022553"/>
    </source>
</evidence>
<dbReference type="Gene3D" id="1.10.287.130">
    <property type="match status" value="1"/>
</dbReference>
<dbReference type="OrthoDB" id="224978at2"/>
<evidence type="ECO:0000313" key="12">
    <source>
        <dbReference type="EMBL" id="EFL49650.1"/>
    </source>
</evidence>
<dbReference type="GO" id="GO:0016020">
    <property type="term" value="C:membrane"/>
    <property type="evidence" value="ECO:0007669"/>
    <property type="project" value="UniProtKB-SubCell"/>
</dbReference>
<dbReference type="Pfam" id="PF00512">
    <property type="entry name" value="HisKA"/>
    <property type="match status" value="1"/>
</dbReference>
<dbReference type="InterPro" id="IPR005467">
    <property type="entry name" value="His_kinase_dom"/>
</dbReference>
<comment type="catalytic activity">
    <reaction evidence="1">
        <text>ATP + protein L-histidine = ADP + protein N-phospho-L-histidine.</text>
        <dbReference type="EC" id="2.7.13.3"/>
    </reaction>
</comment>
<dbReference type="STRING" id="596151.DesfrDRAFT_3640"/>
<keyword evidence="9" id="KW-0902">Two-component regulatory system</keyword>
<dbReference type="PANTHER" id="PTHR43065">
    <property type="entry name" value="SENSOR HISTIDINE KINASE"/>
    <property type="match status" value="1"/>
</dbReference>
<evidence type="ECO:0000256" key="5">
    <source>
        <dbReference type="ARBA" id="ARBA00022679"/>
    </source>
</evidence>
<keyword evidence="6" id="KW-0547">Nucleotide-binding</keyword>
<name>E1K190_SOLFR</name>
<organism evidence="12 13">
    <name type="scientific">Solidesulfovibrio fructosivorans JJ]</name>
    <dbReference type="NCBI Taxonomy" id="596151"/>
    <lineage>
        <taxon>Bacteria</taxon>
        <taxon>Pseudomonadati</taxon>
        <taxon>Thermodesulfobacteriota</taxon>
        <taxon>Desulfovibrionia</taxon>
        <taxon>Desulfovibrionales</taxon>
        <taxon>Desulfovibrionaceae</taxon>
        <taxon>Solidesulfovibrio</taxon>
    </lineage>
</organism>
<dbReference type="SMART" id="SM00304">
    <property type="entry name" value="HAMP"/>
    <property type="match status" value="1"/>
</dbReference>
<sequence length="472" mass="51213" precursor="true">MKIKTKLIVGSCVSLALILVLALLAQNDMNRVVDKLRFVEVQDDLNADFLEMRLSEKNLFLFKDKGALREIASKIEETRDTLAKSRDRIVRGAGEGNYLALRRRLDAYAAAVDKAAASGNAGPETEQSMREAGRALREFSTALVSREREQVSEIIALSRRTMTVSLAAVVCTAVLAAPLLFRKVLLSLAKVERLAGAIAEGKFESIEEPHSKDELASVIRAVNSMSQRLSSREAEILQSKKLASLGTLTAGVAHEITNPVNNISMMAETFETLDEDLSPADRKDMMRQIQEECGRIHGIVTNLLDFSKPKTASMRQICLNDLVQGTLPLVRNMLHVSNIDLRLDLAPDSPMVKADVSQMHQVLINCITNAIQSMSPGGGLRIATRADDGTARIVVSDTGKGIPPDVLPHIFDPFFSTKGTEGTGLGLSVSYGIVKNHQGRLRVESTVGAGTTCFIDLPALIPTEESHASATA</sequence>
<evidence type="ECO:0000256" key="2">
    <source>
        <dbReference type="ARBA" id="ARBA00004370"/>
    </source>
</evidence>
<dbReference type="GO" id="GO:0005524">
    <property type="term" value="F:ATP binding"/>
    <property type="evidence" value="ECO:0007669"/>
    <property type="project" value="UniProtKB-KW"/>
</dbReference>
<dbReference type="Pfam" id="PF02518">
    <property type="entry name" value="HATPase_c"/>
    <property type="match status" value="1"/>
</dbReference>
<keyword evidence="13" id="KW-1185">Reference proteome</keyword>
<dbReference type="InterPro" id="IPR004358">
    <property type="entry name" value="Sig_transdc_His_kin-like_C"/>
</dbReference>
<dbReference type="InterPro" id="IPR003661">
    <property type="entry name" value="HisK_dim/P_dom"/>
</dbReference>
<dbReference type="InterPro" id="IPR003594">
    <property type="entry name" value="HATPase_dom"/>
</dbReference>
<dbReference type="SUPFAM" id="SSF55874">
    <property type="entry name" value="ATPase domain of HSP90 chaperone/DNA topoisomerase II/histidine kinase"/>
    <property type="match status" value="1"/>
</dbReference>
<dbReference type="GO" id="GO:0000155">
    <property type="term" value="F:phosphorelay sensor kinase activity"/>
    <property type="evidence" value="ECO:0007669"/>
    <property type="project" value="InterPro"/>
</dbReference>
<dbReference type="SMART" id="SM00388">
    <property type="entry name" value="HisKA"/>
    <property type="match status" value="1"/>
</dbReference>
<evidence type="ECO:0000256" key="7">
    <source>
        <dbReference type="ARBA" id="ARBA00022777"/>
    </source>
</evidence>
<evidence type="ECO:0000259" key="11">
    <source>
        <dbReference type="PROSITE" id="PS50885"/>
    </source>
</evidence>
<evidence type="ECO:0000256" key="6">
    <source>
        <dbReference type="ARBA" id="ARBA00022741"/>
    </source>
</evidence>
<dbReference type="PROSITE" id="PS50885">
    <property type="entry name" value="HAMP"/>
    <property type="match status" value="1"/>
</dbReference>
<evidence type="ECO:0000256" key="3">
    <source>
        <dbReference type="ARBA" id="ARBA00012438"/>
    </source>
</evidence>
<dbReference type="EC" id="2.7.13.3" evidence="3"/>
<dbReference type="SUPFAM" id="SSF47384">
    <property type="entry name" value="Homodimeric domain of signal transducing histidine kinase"/>
    <property type="match status" value="1"/>
</dbReference>
<dbReference type="Pfam" id="PF00672">
    <property type="entry name" value="HAMP"/>
    <property type="match status" value="1"/>
</dbReference>
<dbReference type="AlphaFoldDB" id="E1K190"/>
<evidence type="ECO:0000256" key="1">
    <source>
        <dbReference type="ARBA" id="ARBA00000085"/>
    </source>
</evidence>
<protein>
    <recommendedName>
        <fullName evidence="3">histidine kinase</fullName>
        <ecNumber evidence="3">2.7.13.3</ecNumber>
    </recommendedName>
</protein>
<dbReference type="InterPro" id="IPR036097">
    <property type="entry name" value="HisK_dim/P_sf"/>
</dbReference>
<dbReference type="PANTHER" id="PTHR43065:SF10">
    <property type="entry name" value="PEROXIDE STRESS-ACTIVATED HISTIDINE KINASE MAK3"/>
    <property type="match status" value="1"/>
</dbReference>
<comment type="subcellular location">
    <subcellularLocation>
        <location evidence="2">Membrane</location>
    </subcellularLocation>
</comment>
<dbReference type="Gene3D" id="3.30.565.10">
    <property type="entry name" value="Histidine kinase-like ATPase, C-terminal domain"/>
    <property type="match status" value="1"/>
</dbReference>
<dbReference type="CDD" id="cd06225">
    <property type="entry name" value="HAMP"/>
    <property type="match status" value="1"/>
</dbReference>
<dbReference type="SMART" id="SM00387">
    <property type="entry name" value="HATPase_c"/>
    <property type="match status" value="1"/>
</dbReference>
<keyword evidence="5" id="KW-0808">Transferase</keyword>
<dbReference type="InterPro" id="IPR036890">
    <property type="entry name" value="HATPase_C_sf"/>
</dbReference>
<dbReference type="RefSeq" id="WP_005996316.1">
    <property type="nucleotide sequence ID" value="NZ_AECZ01000037.1"/>
</dbReference>
<feature type="domain" description="Histidine kinase" evidence="10">
    <location>
        <begin position="251"/>
        <end position="461"/>
    </location>
</feature>
<dbReference type="Proteomes" id="UP000006250">
    <property type="component" value="Unassembled WGS sequence"/>
</dbReference>
<accession>E1K190</accession>
<keyword evidence="7 12" id="KW-0418">Kinase</keyword>
<dbReference type="CDD" id="cd00082">
    <property type="entry name" value="HisKA"/>
    <property type="match status" value="1"/>
</dbReference>
<keyword evidence="4" id="KW-0597">Phosphoprotein</keyword>
<evidence type="ECO:0000256" key="8">
    <source>
        <dbReference type="ARBA" id="ARBA00022840"/>
    </source>
</evidence>
<dbReference type="InterPro" id="IPR003660">
    <property type="entry name" value="HAMP_dom"/>
</dbReference>
<dbReference type="eggNOG" id="COG4191">
    <property type="taxonomic scope" value="Bacteria"/>
</dbReference>
<feature type="domain" description="HAMP" evidence="11">
    <location>
        <begin position="182"/>
        <end position="234"/>
    </location>
</feature>
<evidence type="ECO:0000256" key="9">
    <source>
        <dbReference type="ARBA" id="ARBA00023012"/>
    </source>
</evidence>
<evidence type="ECO:0000313" key="13">
    <source>
        <dbReference type="Proteomes" id="UP000006250"/>
    </source>
</evidence>
<dbReference type="PROSITE" id="PS50109">
    <property type="entry name" value="HIS_KIN"/>
    <property type="match status" value="1"/>
</dbReference>
<dbReference type="Gene3D" id="6.10.340.10">
    <property type="match status" value="1"/>
</dbReference>